<dbReference type="RefSeq" id="WP_205358756.1">
    <property type="nucleotide sequence ID" value="NZ_JADKYB010000010.1"/>
</dbReference>
<dbReference type="PANTHER" id="PTHR44019:SF8">
    <property type="entry name" value="POC1 CENTRIOLAR PROTEIN HOMOLOG"/>
    <property type="match status" value="1"/>
</dbReference>
<sequence length="1422" mass="150033">MARLGPGPGPGPAAGRRLLIAAAVARHLRAPELDKPTLVGARSDIIDLFTRTLGYTLLPEPGIDPSEADLTQRMRALCRQRIRPDDHLVMYLSCHGQILENGRHVLMAADADPDDEAFLLPTVRLAEAMLLDTPLRRLLLVLDTCYSGQGGNQAAAAALSSMERDWTGPSDSGLVVVAATRPFEQAHPGALPRLLAEAVDAPSTAGRIPAALDLGAVVGAMNANPARPAHQHIGWTAIGLNGPVPAFLPNPRHRPDEAGLDLRFQGALSWESEADRREAEFRTRFLPSAKGTLPDDDGVPAADNAPGPAADNGAWWFTGRHAALTDVSRWLASPSPAQPALVVTAGPGVGKTALLGLVAALAEPARRRSVPVDGIGLPAGALPPSGAVDIAVYAGGLTVAQIRVGIAAALGTAENDTTGLIAALRARLHRTERPFTLLIDALDEAADPHELITFLLRPLLAAGTDGHGPPVRMLLGTRPHLLPLLEPGGEQALYGRATGWPRPHVIDLGDERYADPDGLLRYTIRCLLDGHRASPYRLVPPAHARAAAQAVVRAAAGSFLVARIVAGTLAARDTAADPADARWVRSLPSMVGPAMQADLDSRLGAAAGRAEDLLRPLAYALGQGLPWAGVWASLAAKVSGRTYTDADLEWLQAHAGAYVVESQEAGRSVYRLYHQALADHLRGGSADARSVHRAFVEVLSDVPYGVDATRDWSRAHPYALRHLGAHAVASGRIDTLVSDVGYLVHSDPEGLLSALPHTRTAFGRTVRAVYTASAVAHRGSSPARRHRLLALDAARYRATGLARGLNDGLAVRPRWATGGMLNPFAHSVIAGSSSQVAHGEVDGSAVLVTGLDTAVAVLDLVTGRAKAVFTGHRVRFGRPGPTVACGTVDGEPVGVSRLPGDDGDEVLVWDLRTGIPRCALVGHPSGLSAMTCTTVDDAPVVVTAVDDRIMVWDLRTGSMRAELGDGVRAVACAEVDGIPVAVTASEQVRLFNLRTLEEMPTPIAPRSQVVDMACLVVDGVVLLVVGATRGFGAAMNDGRISVWELATGHQRETPLPAVTTIDTVHCTYADGIPVAVTSGAGNTLVWDLREGPDLAEPIEGPAFDNAAVAVGRMDGTPVAATVGGEDWGDGMHIGQVLLWNLRDGSRIADIRGHSWPVQRVALAGAGSGTSLLVLTAGSGRPYPPEPEVQVWDSATRTARDLVRPAETTLQGVADVDGRSVAVFVEELPDERHRAVLRDVTDDQEVGRFGLGAGTTAIAPVTGTPVLLTARRIEKANPETAHALRVWDLRTRRCRAEYRLPRHEHVSHLETALVNGRPSAVVVYGDGHFAVVDLHDGRCAASFGTTGPADVLACTNSPLYSLAALVTKTDRQLIEIRDLRSGTLRDAFPTPYPVTALAFDAESLVVAADREVLVLDIDAARLP</sequence>
<name>A0ABS2TU94_9ACTN</name>
<dbReference type="InterPro" id="IPR027417">
    <property type="entry name" value="P-loop_NTPase"/>
</dbReference>
<keyword evidence="2" id="KW-0677">Repeat</keyword>
<dbReference type="InterPro" id="IPR050505">
    <property type="entry name" value="WDR55/POC1"/>
</dbReference>
<dbReference type="Proteomes" id="UP000749040">
    <property type="component" value="Unassembled WGS sequence"/>
</dbReference>
<reference evidence="4 5" key="1">
    <citation type="submission" date="2021-01" db="EMBL/GenBank/DDBJ databases">
        <title>Streptomyces acididurans sp. nov., isolated from a peat swamp forest soil.</title>
        <authorList>
            <person name="Chantavorakit T."/>
            <person name="Duangmal K."/>
        </authorList>
    </citation>
    <scope>NUCLEOTIDE SEQUENCE [LARGE SCALE GENOMIC DNA]</scope>
    <source>
        <strain evidence="4 5">KK5PA1</strain>
    </source>
</reference>
<keyword evidence="5" id="KW-1185">Reference proteome</keyword>
<organism evidence="4 5">
    <name type="scientific">Actinacidiphila acididurans</name>
    <dbReference type="NCBI Taxonomy" id="2784346"/>
    <lineage>
        <taxon>Bacteria</taxon>
        <taxon>Bacillati</taxon>
        <taxon>Actinomycetota</taxon>
        <taxon>Actinomycetes</taxon>
        <taxon>Kitasatosporales</taxon>
        <taxon>Streptomycetaceae</taxon>
        <taxon>Actinacidiphila</taxon>
    </lineage>
</organism>
<keyword evidence="1" id="KW-0853">WD repeat</keyword>
<evidence type="ECO:0008006" key="6">
    <source>
        <dbReference type="Google" id="ProtNLM"/>
    </source>
</evidence>
<accession>A0ABS2TU94</accession>
<comment type="caution">
    <text evidence="4">The sequence shown here is derived from an EMBL/GenBank/DDBJ whole genome shotgun (WGS) entry which is preliminary data.</text>
</comment>
<dbReference type="InterPro" id="IPR015943">
    <property type="entry name" value="WD40/YVTN_repeat-like_dom_sf"/>
</dbReference>
<feature type="region of interest" description="Disordered" evidence="3">
    <location>
        <begin position="288"/>
        <end position="307"/>
    </location>
</feature>
<dbReference type="SUPFAM" id="SSF52540">
    <property type="entry name" value="P-loop containing nucleoside triphosphate hydrolases"/>
    <property type="match status" value="1"/>
</dbReference>
<evidence type="ECO:0000256" key="3">
    <source>
        <dbReference type="SAM" id="MobiDB-lite"/>
    </source>
</evidence>
<evidence type="ECO:0000256" key="1">
    <source>
        <dbReference type="ARBA" id="ARBA00022574"/>
    </source>
</evidence>
<dbReference type="PANTHER" id="PTHR44019">
    <property type="entry name" value="WD REPEAT-CONTAINING PROTEIN 55"/>
    <property type="match status" value="1"/>
</dbReference>
<protein>
    <recommendedName>
        <fullName evidence="6">Peptidase C14 caspase domain-containing protein</fullName>
    </recommendedName>
</protein>
<dbReference type="SUPFAM" id="SSF50998">
    <property type="entry name" value="Quinoprotein alcohol dehydrogenase-like"/>
    <property type="match status" value="2"/>
</dbReference>
<dbReference type="Gene3D" id="2.130.10.10">
    <property type="entry name" value="YVTN repeat-like/Quinoprotein amine dehydrogenase"/>
    <property type="match status" value="3"/>
</dbReference>
<evidence type="ECO:0000313" key="4">
    <source>
        <dbReference type="EMBL" id="MBM9506904.1"/>
    </source>
</evidence>
<dbReference type="EMBL" id="JADKYB010000010">
    <property type="protein sequence ID" value="MBM9506904.1"/>
    <property type="molecule type" value="Genomic_DNA"/>
</dbReference>
<dbReference type="InterPro" id="IPR011047">
    <property type="entry name" value="Quinoprotein_ADH-like_sf"/>
</dbReference>
<dbReference type="Gene3D" id="3.40.50.1460">
    <property type="match status" value="1"/>
</dbReference>
<evidence type="ECO:0000256" key="2">
    <source>
        <dbReference type="ARBA" id="ARBA00022737"/>
    </source>
</evidence>
<evidence type="ECO:0000313" key="5">
    <source>
        <dbReference type="Proteomes" id="UP000749040"/>
    </source>
</evidence>
<gene>
    <name evidence="4" type="ORF">ITX44_20705</name>
</gene>
<proteinExistence type="predicted"/>